<evidence type="ECO:0008006" key="3">
    <source>
        <dbReference type="Google" id="ProtNLM"/>
    </source>
</evidence>
<reference evidence="1 2" key="1">
    <citation type="submission" date="2017-05" db="EMBL/GenBank/DDBJ databases">
        <title>Genome Analysis of Maritalea myrionectae HL2708#5.</title>
        <authorList>
            <consortium name="Cotde Inc.-PKNU"/>
            <person name="Jang D."/>
            <person name="Oh H.-M."/>
        </authorList>
    </citation>
    <scope>NUCLEOTIDE SEQUENCE [LARGE SCALE GENOMIC DNA]</scope>
    <source>
        <strain evidence="1 2">HL2708#5</strain>
    </source>
</reference>
<dbReference type="Proteomes" id="UP000258927">
    <property type="component" value="Chromosome"/>
</dbReference>
<evidence type="ECO:0000313" key="1">
    <source>
        <dbReference type="EMBL" id="AVX05455.1"/>
    </source>
</evidence>
<dbReference type="EMBL" id="CP021330">
    <property type="protein sequence ID" value="AVX05455.1"/>
    <property type="molecule type" value="Genomic_DNA"/>
</dbReference>
<organism evidence="1 2">
    <name type="scientific">Maritalea myrionectae</name>
    <dbReference type="NCBI Taxonomy" id="454601"/>
    <lineage>
        <taxon>Bacteria</taxon>
        <taxon>Pseudomonadati</taxon>
        <taxon>Pseudomonadota</taxon>
        <taxon>Alphaproteobacteria</taxon>
        <taxon>Hyphomicrobiales</taxon>
        <taxon>Devosiaceae</taxon>
        <taxon>Maritalea</taxon>
    </lineage>
</organism>
<gene>
    <name evidence="1" type="ORF">MXMO3_02947</name>
</gene>
<accession>A0A2R4MHH2</accession>
<sequence length="220" mass="23869">MMFLNAWVGVMVNTLKIIAFDRKSFTAAEQPNQHAYLQGISGYHLIDGYTDAADLVTKIKALSAANANACVDYLEINAHGNPITVDSLQLTNIGTWGTELKKVPWCDTASIYLAGCNTGLKTAAGSGSVAEALAGQITFNATNFAHQIRVYGSKGYLTGVHASGSEYCSRVLTSRRWRWKWALGFIPYYGYDDVVTHTAYPGSVDATGSACWTSFKNGTW</sequence>
<protein>
    <recommendedName>
        <fullName evidence="3">DUF4347 domain-containing protein</fullName>
    </recommendedName>
</protein>
<dbReference type="STRING" id="1122213.GCA_000423365_00588"/>
<proteinExistence type="predicted"/>
<dbReference type="KEGG" id="mmyr:MXMO3_02947"/>
<evidence type="ECO:0000313" key="2">
    <source>
        <dbReference type="Proteomes" id="UP000258927"/>
    </source>
</evidence>
<keyword evidence="2" id="KW-1185">Reference proteome</keyword>
<name>A0A2R4MHH2_9HYPH</name>
<dbReference type="AlphaFoldDB" id="A0A2R4MHH2"/>